<dbReference type="PANTHER" id="PTHR42949:SF3">
    <property type="entry name" value="ANAEROBIC GLYCEROL-3-PHOSPHATE DEHYDROGENASE SUBUNIT B"/>
    <property type="match status" value="1"/>
</dbReference>
<feature type="domain" description="FAD/NAD(P)-binding" evidence="3">
    <location>
        <begin position="6"/>
        <end position="328"/>
    </location>
</feature>
<name>A0AAU7S6F2_9HYPH</name>
<dbReference type="AlphaFoldDB" id="A0AAU7S6F2"/>
<proteinExistence type="predicted"/>
<dbReference type="InterPro" id="IPR036188">
    <property type="entry name" value="FAD/NAD-bd_sf"/>
</dbReference>
<dbReference type="Gene3D" id="3.50.50.60">
    <property type="entry name" value="FAD/NAD(P)-binding domain"/>
    <property type="match status" value="2"/>
</dbReference>
<protein>
    <submittedName>
        <fullName evidence="4">NAD(P)/FAD-dependent oxidoreductase</fullName>
    </submittedName>
</protein>
<keyword evidence="4" id="KW-0614">Plasmid</keyword>
<dbReference type="CDD" id="cd19946">
    <property type="entry name" value="GlpA-like_Fer2_BFD-like"/>
    <property type="match status" value="1"/>
</dbReference>
<feature type="domain" description="BFD-like [2Fe-2S]-binding" evidence="2">
    <location>
        <begin position="386"/>
        <end position="437"/>
    </location>
</feature>
<organism evidence="4">
    <name type="scientific">Rhizobium sp. ZPR3</name>
    <dbReference type="NCBI Taxonomy" id="3158967"/>
    <lineage>
        <taxon>Bacteria</taxon>
        <taxon>Pseudomonadati</taxon>
        <taxon>Pseudomonadota</taxon>
        <taxon>Alphaproteobacteria</taxon>
        <taxon>Hyphomicrobiales</taxon>
        <taxon>Rhizobiaceae</taxon>
        <taxon>Rhizobium/Agrobacterium group</taxon>
        <taxon>Rhizobium</taxon>
    </lineage>
</organism>
<evidence type="ECO:0000313" key="4">
    <source>
        <dbReference type="EMBL" id="XBT97996.1"/>
    </source>
</evidence>
<dbReference type="InterPro" id="IPR023753">
    <property type="entry name" value="FAD/NAD-binding_dom"/>
</dbReference>
<dbReference type="PRINTS" id="PR00368">
    <property type="entry name" value="FADPNR"/>
</dbReference>
<dbReference type="PIRSF" id="PIRSF037495">
    <property type="entry name" value="Opine_OX_OoxA/HcnB"/>
    <property type="match status" value="1"/>
</dbReference>
<dbReference type="Gene3D" id="1.10.10.1100">
    <property type="entry name" value="BFD-like [2Fe-2S]-binding domain"/>
    <property type="match status" value="1"/>
</dbReference>
<evidence type="ECO:0000256" key="1">
    <source>
        <dbReference type="ARBA" id="ARBA00023002"/>
    </source>
</evidence>
<geneLocation type="plasmid" evidence="4">
    <name>unnamed4</name>
</geneLocation>
<dbReference type="EMBL" id="CP157964">
    <property type="protein sequence ID" value="XBT97996.1"/>
    <property type="molecule type" value="Genomic_DNA"/>
</dbReference>
<dbReference type="InterPro" id="IPR007419">
    <property type="entry name" value="BFD-like_2Fe2S-bd_dom"/>
</dbReference>
<dbReference type="PRINTS" id="PR00469">
    <property type="entry name" value="PNDRDTASEII"/>
</dbReference>
<evidence type="ECO:0000259" key="3">
    <source>
        <dbReference type="Pfam" id="PF07992"/>
    </source>
</evidence>
<dbReference type="InterPro" id="IPR017224">
    <property type="entry name" value="Opine_Oxase_asu/HCN_bsu"/>
</dbReference>
<sequence>MNDRTDLAIIGGGPAGMAAAEVASKAGLSVTIIDEQQRLGGQILRQPSKHFQVNNWLPGRVYNGVKAQLARAEALPVHFLSGMSVHSAYRDTFGFDLQLAGPSGATHLPAKRLLIATGCYDMPVAFPGWTLPGITTAGAAQAFVKAQQIVPGDRFVLAGTHPLQIILAEQILKAGGRVEAVLFAQSITRSLRVLGAPVTATAHLKLLAAAGNAMVRLLRAGVPVHFGQTIGKAEGLDRVEAATIVKVINGVPGDKIGQIKCDAIATCFGFLPQCDLPRALGAKAVAIPKTGGWRIVHDEWMFTGVDDLFVAGEVTGVAGAESSMIEGRIAGLAVARSAGVMGDAEALRLVKPLRRRLASLRSFADLLSSISDPSPLWMHLASPDTILCRCEDLTRGAVTATIDAHPTVDINTIKKLTRAGMGRCQGRGCEHQIRALMGSTAPDQCFEARMPVRPTPIATIAAADEQPN</sequence>
<dbReference type="RefSeq" id="WP_349963254.1">
    <property type="nucleotide sequence ID" value="NZ_CP157964.1"/>
</dbReference>
<dbReference type="Pfam" id="PF07992">
    <property type="entry name" value="Pyr_redox_2"/>
    <property type="match status" value="1"/>
</dbReference>
<reference evidence="4" key="1">
    <citation type="submission" date="2024-06" db="EMBL/GenBank/DDBJ databases">
        <authorList>
            <person name="Li T."/>
            <person name="Gao R."/>
        </authorList>
    </citation>
    <scope>NUCLEOTIDE SEQUENCE</scope>
    <source>
        <strain evidence="4">ZPR3</strain>
        <plasmid evidence="4">unnamed4</plasmid>
    </source>
</reference>
<accession>A0AAU7S6F2</accession>
<keyword evidence="1" id="KW-0560">Oxidoreductase</keyword>
<dbReference type="Pfam" id="PF04324">
    <property type="entry name" value="Fer2_BFD"/>
    <property type="match status" value="1"/>
</dbReference>
<evidence type="ECO:0000259" key="2">
    <source>
        <dbReference type="Pfam" id="PF04324"/>
    </source>
</evidence>
<dbReference type="InterPro" id="IPR051691">
    <property type="entry name" value="Metab_Enz_Cyan_OpOx_G3PDH"/>
</dbReference>
<dbReference type="PANTHER" id="PTHR42949">
    <property type="entry name" value="ANAEROBIC GLYCEROL-3-PHOSPHATE DEHYDROGENASE SUBUNIT B"/>
    <property type="match status" value="1"/>
</dbReference>
<dbReference type="InterPro" id="IPR041854">
    <property type="entry name" value="BFD-like_2Fe2S-bd_dom_sf"/>
</dbReference>
<gene>
    <name evidence="4" type="ORF">ABM479_34535</name>
</gene>
<dbReference type="GO" id="GO:0016491">
    <property type="term" value="F:oxidoreductase activity"/>
    <property type="evidence" value="ECO:0007669"/>
    <property type="project" value="UniProtKB-KW"/>
</dbReference>
<dbReference type="SUPFAM" id="SSF51905">
    <property type="entry name" value="FAD/NAD(P)-binding domain"/>
    <property type="match status" value="1"/>
</dbReference>